<accession>A0A6A5T8G3</accession>
<comment type="cofactor">
    <cofactor evidence="1">
        <name>FAD</name>
        <dbReference type="ChEBI" id="CHEBI:57692"/>
    </cofactor>
</comment>
<dbReference type="GO" id="GO:0071949">
    <property type="term" value="F:FAD binding"/>
    <property type="evidence" value="ECO:0007669"/>
    <property type="project" value="InterPro"/>
</dbReference>
<evidence type="ECO:0000256" key="4">
    <source>
        <dbReference type="ARBA" id="ARBA00022827"/>
    </source>
</evidence>
<evidence type="ECO:0000256" key="2">
    <source>
        <dbReference type="ARBA" id="ARBA00005466"/>
    </source>
</evidence>
<sequence length="506" mass="55154">MEVLVAAAAWAASSLGNYLPTQAGAGLLSRWPYSSDLNTADDLTKRLSSGARVYWPGSEGFDASTARWSTQDAPNITITVEVSTEADVVETVKFANKYGKPFLAVNNGHGAITTVGKLQNGIEIWMRQLNSVKIAADGKTATFGGGILAKGVTDGLWAAGKQTVTGGCECVSIVGPGLGGGHGFLQGRYGLISDQFVSLNVVKADGKLVTVDRNHEMFWALQGAGHNFGIVTSITAKIYDVTRPKWAYKSFIFTGDKVEALYTNINEKLLKNGTQPVDVINYSFYFFNPAVDPVNPVIAFYILQEGVDAVAEEYTTPFTSLGPVASEGEGGDYRDLPRWTGNHNEGPVCTKAGLANIRFPIDLQVYDIPAQRKVYDVFASTLKQTPAFSNSLCLFEGYSLQGVKAIPSKSTAFPFRDSNLLVAPLIIYKEDGEELGKKAQAFGTELRDILHKASGRTELRAYVNYAFGNEGARQWYGYEQWRQDKLRALKRKFDPQGKFSFYAPIA</sequence>
<dbReference type="InterPro" id="IPR016166">
    <property type="entry name" value="FAD-bd_PCMH"/>
</dbReference>
<dbReference type="SUPFAM" id="SSF56176">
    <property type="entry name" value="FAD-binding/transporter-associated domain-like"/>
    <property type="match status" value="1"/>
</dbReference>
<dbReference type="InterPro" id="IPR016169">
    <property type="entry name" value="FAD-bd_PCMH_sub2"/>
</dbReference>
<dbReference type="Pfam" id="PF01565">
    <property type="entry name" value="FAD_binding_4"/>
    <property type="match status" value="1"/>
</dbReference>
<dbReference type="PANTHER" id="PTHR42973">
    <property type="entry name" value="BINDING OXIDOREDUCTASE, PUTATIVE (AFU_ORTHOLOGUE AFUA_1G17690)-RELATED"/>
    <property type="match status" value="1"/>
</dbReference>
<dbReference type="InterPro" id="IPR006094">
    <property type="entry name" value="Oxid_FAD_bind_N"/>
</dbReference>
<feature type="domain" description="FAD-binding PCMH-type" evidence="6">
    <location>
        <begin position="61"/>
        <end position="241"/>
    </location>
</feature>
<dbReference type="GO" id="GO:0016491">
    <property type="term" value="F:oxidoreductase activity"/>
    <property type="evidence" value="ECO:0007669"/>
    <property type="project" value="UniProtKB-KW"/>
</dbReference>
<dbReference type="Gene3D" id="3.40.462.20">
    <property type="match status" value="1"/>
</dbReference>
<protein>
    <submittedName>
        <fullName evidence="7">FAD-binding domain-containing protein</fullName>
    </submittedName>
</protein>
<dbReference type="InterPro" id="IPR050416">
    <property type="entry name" value="FAD-linked_Oxidoreductase"/>
</dbReference>
<gene>
    <name evidence="7" type="ORF">CC80DRAFT_458348</name>
</gene>
<dbReference type="AlphaFoldDB" id="A0A6A5T8G3"/>
<evidence type="ECO:0000259" key="6">
    <source>
        <dbReference type="PROSITE" id="PS51387"/>
    </source>
</evidence>
<dbReference type="Gene3D" id="3.30.465.10">
    <property type="match status" value="1"/>
</dbReference>
<comment type="similarity">
    <text evidence="2">Belongs to the oxygen-dependent FAD-linked oxidoreductase family.</text>
</comment>
<evidence type="ECO:0000313" key="8">
    <source>
        <dbReference type="Proteomes" id="UP000800035"/>
    </source>
</evidence>
<name>A0A6A5T8G3_9PLEO</name>
<reference evidence="7" key="1">
    <citation type="journal article" date="2020" name="Stud. Mycol.">
        <title>101 Dothideomycetes genomes: a test case for predicting lifestyles and emergence of pathogens.</title>
        <authorList>
            <person name="Haridas S."/>
            <person name="Albert R."/>
            <person name="Binder M."/>
            <person name="Bloem J."/>
            <person name="Labutti K."/>
            <person name="Salamov A."/>
            <person name="Andreopoulos B."/>
            <person name="Baker S."/>
            <person name="Barry K."/>
            <person name="Bills G."/>
            <person name="Bluhm B."/>
            <person name="Cannon C."/>
            <person name="Castanera R."/>
            <person name="Culley D."/>
            <person name="Daum C."/>
            <person name="Ezra D."/>
            <person name="Gonzalez J."/>
            <person name="Henrissat B."/>
            <person name="Kuo A."/>
            <person name="Liang C."/>
            <person name="Lipzen A."/>
            <person name="Lutzoni F."/>
            <person name="Magnuson J."/>
            <person name="Mondo S."/>
            <person name="Nolan M."/>
            <person name="Ohm R."/>
            <person name="Pangilinan J."/>
            <person name="Park H.-J."/>
            <person name="Ramirez L."/>
            <person name="Alfaro M."/>
            <person name="Sun H."/>
            <person name="Tritt A."/>
            <person name="Yoshinaga Y."/>
            <person name="Zwiers L.-H."/>
            <person name="Turgeon B."/>
            <person name="Goodwin S."/>
            <person name="Spatafora J."/>
            <person name="Crous P."/>
            <person name="Grigoriev I."/>
        </authorList>
    </citation>
    <scope>NUCLEOTIDE SEQUENCE</scope>
    <source>
        <strain evidence="7">CBS 675.92</strain>
    </source>
</reference>
<keyword evidence="5" id="KW-0560">Oxidoreductase</keyword>
<evidence type="ECO:0000313" key="7">
    <source>
        <dbReference type="EMBL" id="KAF1948943.1"/>
    </source>
</evidence>
<keyword evidence="8" id="KW-1185">Reference proteome</keyword>
<dbReference type="OrthoDB" id="9996127at2759"/>
<dbReference type="EMBL" id="ML977045">
    <property type="protein sequence ID" value="KAF1948943.1"/>
    <property type="molecule type" value="Genomic_DNA"/>
</dbReference>
<keyword evidence="3" id="KW-0285">Flavoprotein</keyword>
<proteinExistence type="inferred from homology"/>
<organism evidence="7 8">
    <name type="scientific">Byssothecium circinans</name>
    <dbReference type="NCBI Taxonomy" id="147558"/>
    <lineage>
        <taxon>Eukaryota</taxon>
        <taxon>Fungi</taxon>
        <taxon>Dikarya</taxon>
        <taxon>Ascomycota</taxon>
        <taxon>Pezizomycotina</taxon>
        <taxon>Dothideomycetes</taxon>
        <taxon>Pleosporomycetidae</taxon>
        <taxon>Pleosporales</taxon>
        <taxon>Massarineae</taxon>
        <taxon>Massarinaceae</taxon>
        <taxon>Byssothecium</taxon>
    </lineage>
</organism>
<dbReference type="PANTHER" id="PTHR42973:SF9">
    <property type="entry name" value="FAD-BINDING PCMH-TYPE DOMAIN-CONTAINING PROTEIN-RELATED"/>
    <property type="match status" value="1"/>
</dbReference>
<dbReference type="InterPro" id="IPR036318">
    <property type="entry name" value="FAD-bd_PCMH-like_sf"/>
</dbReference>
<dbReference type="PROSITE" id="PS51387">
    <property type="entry name" value="FAD_PCMH"/>
    <property type="match status" value="1"/>
</dbReference>
<dbReference type="Proteomes" id="UP000800035">
    <property type="component" value="Unassembled WGS sequence"/>
</dbReference>
<evidence type="ECO:0000256" key="3">
    <source>
        <dbReference type="ARBA" id="ARBA00022630"/>
    </source>
</evidence>
<evidence type="ECO:0000256" key="5">
    <source>
        <dbReference type="ARBA" id="ARBA00023002"/>
    </source>
</evidence>
<evidence type="ECO:0000256" key="1">
    <source>
        <dbReference type="ARBA" id="ARBA00001974"/>
    </source>
</evidence>
<keyword evidence="4" id="KW-0274">FAD</keyword>